<proteinExistence type="predicted"/>
<dbReference type="GeneID" id="28997503"/>
<gene>
    <name evidence="2" type="ORF">PHYBLDRAFT_171435</name>
</gene>
<evidence type="ECO:0000313" key="2">
    <source>
        <dbReference type="EMBL" id="OAD70689.1"/>
    </source>
</evidence>
<dbReference type="Proteomes" id="UP000077315">
    <property type="component" value="Unassembled WGS sequence"/>
</dbReference>
<protein>
    <submittedName>
        <fullName evidence="2">Uncharacterized protein</fullName>
    </submittedName>
</protein>
<keyword evidence="1" id="KW-0812">Transmembrane</keyword>
<dbReference type="EMBL" id="KV440988">
    <property type="protein sequence ID" value="OAD70689.1"/>
    <property type="molecule type" value="Genomic_DNA"/>
</dbReference>
<evidence type="ECO:0000313" key="3">
    <source>
        <dbReference type="Proteomes" id="UP000077315"/>
    </source>
</evidence>
<reference evidence="3" key="1">
    <citation type="submission" date="2015-06" db="EMBL/GenBank/DDBJ databases">
        <title>Expansion of signal transduction pathways in fungi by whole-genome duplication.</title>
        <authorList>
            <consortium name="DOE Joint Genome Institute"/>
            <person name="Corrochano L.M."/>
            <person name="Kuo A."/>
            <person name="Marcet-Houben M."/>
            <person name="Polaino S."/>
            <person name="Salamov A."/>
            <person name="Villalobos J.M."/>
            <person name="Alvarez M.I."/>
            <person name="Avalos J."/>
            <person name="Benito E.P."/>
            <person name="Benoit I."/>
            <person name="Burger G."/>
            <person name="Camino L.P."/>
            <person name="Canovas D."/>
            <person name="Cerda-Olmedo E."/>
            <person name="Cheng J.-F."/>
            <person name="Dominguez A."/>
            <person name="Elias M."/>
            <person name="Eslava A.P."/>
            <person name="Glaser F."/>
            <person name="Grimwood J."/>
            <person name="Gutierrez G."/>
            <person name="Heitman J."/>
            <person name="Henrissat B."/>
            <person name="Iturriaga E.A."/>
            <person name="Lang B.F."/>
            <person name="Lavin J.L."/>
            <person name="Lee S."/>
            <person name="Li W."/>
            <person name="Lindquist E."/>
            <person name="Lopez-Garcia S."/>
            <person name="Luque E.M."/>
            <person name="Marcos A.T."/>
            <person name="Martin J."/>
            <person name="McCluskey K."/>
            <person name="Medina H.R."/>
            <person name="Miralles-Duran A."/>
            <person name="Miyazaki A."/>
            <person name="Munoz-Torres E."/>
            <person name="Oguiza J.A."/>
            <person name="Ohm R."/>
            <person name="Olmedo M."/>
            <person name="Orejas M."/>
            <person name="Ortiz-Castellanos L."/>
            <person name="Pisabarro A.G."/>
            <person name="Rodriguez-Romero J."/>
            <person name="Ruiz-Herrera J."/>
            <person name="Ruiz-Vazquez R."/>
            <person name="Sanz C."/>
            <person name="Schackwitz W."/>
            <person name="Schmutz J."/>
            <person name="Shahriari M."/>
            <person name="Shelest E."/>
            <person name="Silva-Franco F."/>
            <person name="Soanes D."/>
            <person name="Syed K."/>
            <person name="Tagua V.G."/>
            <person name="Talbot N.J."/>
            <person name="Thon M."/>
            <person name="De vries R.P."/>
            <person name="Wiebenga A."/>
            <person name="Yadav J.S."/>
            <person name="Braun E.L."/>
            <person name="Baker S."/>
            <person name="Garre V."/>
            <person name="Horwitz B."/>
            <person name="Torres-Martinez S."/>
            <person name="Idnurm A."/>
            <person name="Herrera-Estrella A."/>
            <person name="Gabaldon T."/>
            <person name="Grigoriev I.V."/>
        </authorList>
    </citation>
    <scope>NUCLEOTIDE SEQUENCE [LARGE SCALE GENOMIC DNA]</scope>
    <source>
        <strain evidence="3">NRRL 1555(-)</strain>
    </source>
</reference>
<accession>A0A167LL89</accession>
<organism evidence="2 3">
    <name type="scientific">Phycomyces blakesleeanus (strain ATCC 8743b / DSM 1359 / FGSC 10004 / NBRC 33097 / NRRL 1555)</name>
    <dbReference type="NCBI Taxonomy" id="763407"/>
    <lineage>
        <taxon>Eukaryota</taxon>
        <taxon>Fungi</taxon>
        <taxon>Fungi incertae sedis</taxon>
        <taxon>Mucoromycota</taxon>
        <taxon>Mucoromycotina</taxon>
        <taxon>Mucoromycetes</taxon>
        <taxon>Mucorales</taxon>
        <taxon>Phycomycetaceae</taxon>
        <taxon>Phycomyces</taxon>
    </lineage>
</organism>
<name>A0A167LL89_PHYB8</name>
<keyword evidence="1" id="KW-0472">Membrane</keyword>
<sequence>MAVIKPTIWKAQIIDRKGMKDVGLWIKITNYNSLVMTTQSLNNHSTAGEQGWFRSKWAKSKGSPKQKSEQRQRKVKRILILLRISQFLHAHAQGRIGSLSWRTFNERNIFLIVWTIAIAPYPLGTCFVAIQAGTEAKATLSFLDPCVGAW</sequence>
<keyword evidence="1" id="KW-1133">Transmembrane helix</keyword>
<feature type="transmembrane region" description="Helical" evidence="1">
    <location>
        <begin position="109"/>
        <end position="130"/>
    </location>
</feature>
<dbReference type="RefSeq" id="XP_018288729.1">
    <property type="nucleotide sequence ID" value="XM_018436597.1"/>
</dbReference>
<evidence type="ECO:0000256" key="1">
    <source>
        <dbReference type="SAM" id="Phobius"/>
    </source>
</evidence>
<dbReference type="VEuPathDB" id="FungiDB:PHYBLDRAFT_171435"/>
<dbReference type="InParanoid" id="A0A167LL89"/>
<keyword evidence="3" id="KW-1185">Reference proteome</keyword>
<dbReference type="AlphaFoldDB" id="A0A167LL89"/>